<keyword evidence="7" id="KW-1185">Reference proteome</keyword>
<protein>
    <recommendedName>
        <fullName evidence="5">CRAL-TRIO domain-containing protein</fullName>
    </recommendedName>
</protein>
<evidence type="ECO:0000256" key="1">
    <source>
        <dbReference type="ARBA" id="ARBA00004202"/>
    </source>
</evidence>
<dbReference type="InterPro" id="IPR036273">
    <property type="entry name" value="CRAL/TRIO_N_dom_sf"/>
</dbReference>
<dbReference type="Proteomes" id="UP000747399">
    <property type="component" value="Unassembled WGS sequence"/>
</dbReference>
<gene>
    <name evidence="6" type="ORF">Vafri_18718</name>
</gene>
<comment type="subcellular location">
    <subcellularLocation>
        <location evidence="1">Cell membrane</location>
        <topology evidence="1">Peripheral membrane protein</topology>
    </subcellularLocation>
    <subcellularLocation>
        <location evidence="2">Golgi apparatus membrane</location>
        <topology evidence="2">Peripheral membrane protein</topology>
    </subcellularLocation>
</comment>
<accession>A0A8J4F8N9</accession>
<evidence type="ECO:0000313" key="7">
    <source>
        <dbReference type="Proteomes" id="UP000747399"/>
    </source>
</evidence>
<evidence type="ECO:0000259" key="5">
    <source>
        <dbReference type="PROSITE" id="PS50191"/>
    </source>
</evidence>
<dbReference type="GO" id="GO:0005886">
    <property type="term" value="C:plasma membrane"/>
    <property type="evidence" value="ECO:0007669"/>
    <property type="project" value="UniProtKB-SubCell"/>
</dbReference>
<dbReference type="Gene3D" id="1.10.8.20">
    <property type="entry name" value="N-terminal domain of phosphatidylinositol transfer protein sec14p"/>
    <property type="match status" value="1"/>
</dbReference>
<dbReference type="InterPro" id="IPR011074">
    <property type="entry name" value="CRAL/TRIO_N_dom"/>
</dbReference>
<feature type="domain" description="CRAL-TRIO" evidence="5">
    <location>
        <begin position="95"/>
        <end position="269"/>
    </location>
</feature>
<dbReference type="PANTHER" id="PTHR45657:SF1">
    <property type="entry name" value="CRAL-TRIO DOMAIN-CONTAINING PROTEIN YKL091C-RELATED"/>
    <property type="match status" value="1"/>
</dbReference>
<dbReference type="PROSITE" id="PS50191">
    <property type="entry name" value="CRAL_TRIO"/>
    <property type="match status" value="1"/>
</dbReference>
<dbReference type="PANTHER" id="PTHR45657">
    <property type="entry name" value="CRAL-TRIO DOMAIN-CONTAINING PROTEIN YKL091C-RELATED"/>
    <property type="match status" value="1"/>
</dbReference>
<dbReference type="SUPFAM" id="SSF46938">
    <property type="entry name" value="CRAL/TRIO N-terminal domain"/>
    <property type="match status" value="1"/>
</dbReference>
<dbReference type="CDD" id="cd00170">
    <property type="entry name" value="SEC14"/>
    <property type="match status" value="1"/>
</dbReference>
<dbReference type="SUPFAM" id="SSF52087">
    <property type="entry name" value="CRAL/TRIO domain"/>
    <property type="match status" value="1"/>
</dbReference>
<dbReference type="Pfam" id="PF03765">
    <property type="entry name" value="CRAL_TRIO_N"/>
    <property type="match status" value="1"/>
</dbReference>
<dbReference type="GO" id="GO:0000139">
    <property type="term" value="C:Golgi membrane"/>
    <property type="evidence" value="ECO:0007669"/>
    <property type="project" value="UniProtKB-SubCell"/>
</dbReference>
<sequence length="379" mass="41966">MSWFSHGAQPVQTETDAFWYLNLNPEQQAAYDKLLEHLKETRGLHKGHDDRFTLLRFLKARQWDVQRAAAMYQTMVKWRIEQHADHLYETFVFPERDEVLRHYPHFYHNTDKYGRPIYIELLGQTDPSRMLEATTLDRLVHYHICEVETLMRKILPACSVLAGRPIISKSVILDMRGVSMKTFGSAAQKILKTVIAIDQDYYCETLGQMFIINTPTVFRLIWAVVNPLLEERTRRKIVILGSDFLPTIKQLVPLEKLPTFLGGSSQVPDGLASIGPWTEVQLPSSPVGTAAGTAASSPAAATAAKDLQKVVAGAGGGMWEREQDCAAASCGNGGDDGGGQSDLPAVDVKATTVMAPPPVLHQSATAPGRLARLGDDNEE</sequence>
<proteinExistence type="inferred from homology"/>
<evidence type="ECO:0000313" key="6">
    <source>
        <dbReference type="EMBL" id="GIL64853.1"/>
    </source>
</evidence>
<comment type="caution">
    <text evidence="6">The sequence shown here is derived from an EMBL/GenBank/DDBJ whole genome shotgun (WGS) entry which is preliminary data.</text>
</comment>
<dbReference type="Gene3D" id="3.40.525.10">
    <property type="entry name" value="CRAL-TRIO lipid binding domain"/>
    <property type="match status" value="1"/>
</dbReference>
<dbReference type="SMART" id="SM01100">
    <property type="entry name" value="CRAL_TRIO_N"/>
    <property type="match status" value="1"/>
</dbReference>
<comment type="similarity">
    <text evidence="3">Belongs to the SFH family.</text>
</comment>
<name>A0A8J4F8N9_9CHLO</name>
<dbReference type="InterPro" id="IPR001251">
    <property type="entry name" value="CRAL-TRIO_dom"/>
</dbReference>
<evidence type="ECO:0000256" key="3">
    <source>
        <dbReference type="ARBA" id="ARBA00038020"/>
    </source>
</evidence>
<dbReference type="Pfam" id="PF00650">
    <property type="entry name" value="CRAL_TRIO"/>
    <property type="match status" value="1"/>
</dbReference>
<dbReference type="AlphaFoldDB" id="A0A8J4F8N9"/>
<reference evidence="6" key="1">
    <citation type="journal article" date="2021" name="Proc. Natl. Acad. Sci. U.S.A.">
        <title>Three genomes in the algal genus Volvox reveal the fate of a haploid sex-determining region after a transition to homothallism.</title>
        <authorList>
            <person name="Yamamoto K."/>
            <person name="Hamaji T."/>
            <person name="Kawai-Toyooka H."/>
            <person name="Matsuzaki R."/>
            <person name="Takahashi F."/>
            <person name="Nishimura Y."/>
            <person name="Kawachi M."/>
            <person name="Noguchi H."/>
            <person name="Minakuchi Y."/>
            <person name="Umen J.G."/>
            <person name="Toyoda A."/>
            <person name="Nozaki H."/>
        </authorList>
    </citation>
    <scope>NUCLEOTIDE SEQUENCE</scope>
    <source>
        <strain evidence="6">NIES-3780</strain>
    </source>
</reference>
<organism evidence="6 7">
    <name type="scientific">Volvox africanus</name>
    <dbReference type="NCBI Taxonomy" id="51714"/>
    <lineage>
        <taxon>Eukaryota</taxon>
        <taxon>Viridiplantae</taxon>
        <taxon>Chlorophyta</taxon>
        <taxon>core chlorophytes</taxon>
        <taxon>Chlorophyceae</taxon>
        <taxon>CS clade</taxon>
        <taxon>Chlamydomonadales</taxon>
        <taxon>Volvocaceae</taxon>
        <taxon>Volvox</taxon>
    </lineage>
</organism>
<evidence type="ECO:0000256" key="4">
    <source>
        <dbReference type="SAM" id="MobiDB-lite"/>
    </source>
</evidence>
<feature type="region of interest" description="Disordered" evidence="4">
    <location>
        <begin position="357"/>
        <end position="379"/>
    </location>
</feature>
<evidence type="ECO:0000256" key="2">
    <source>
        <dbReference type="ARBA" id="ARBA00004395"/>
    </source>
</evidence>
<dbReference type="SMART" id="SM00516">
    <property type="entry name" value="SEC14"/>
    <property type="match status" value="1"/>
</dbReference>
<dbReference type="InterPro" id="IPR051026">
    <property type="entry name" value="PI/PC_transfer"/>
</dbReference>
<dbReference type="EMBL" id="BNCO01000070">
    <property type="protein sequence ID" value="GIL64853.1"/>
    <property type="molecule type" value="Genomic_DNA"/>
</dbReference>
<dbReference type="InterPro" id="IPR036865">
    <property type="entry name" value="CRAL-TRIO_dom_sf"/>
</dbReference>